<organism evidence="1 2">
    <name type="scientific">Roseibium aggregatum</name>
    <dbReference type="NCBI Taxonomy" id="187304"/>
    <lineage>
        <taxon>Bacteria</taxon>
        <taxon>Pseudomonadati</taxon>
        <taxon>Pseudomonadota</taxon>
        <taxon>Alphaproteobacteria</taxon>
        <taxon>Hyphomicrobiales</taxon>
        <taxon>Stappiaceae</taxon>
        <taxon>Roseibium</taxon>
    </lineage>
</organism>
<gene>
    <name evidence="1" type="ORF">HK439_10375</name>
</gene>
<dbReference type="AlphaFoldDB" id="A0A926S9C1"/>
<dbReference type="RefSeq" id="WP_190291339.1">
    <property type="nucleotide sequence ID" value="NZ_JABFCZ010000010.1"/>
</dbReference>
<dbReference type="GO" id="GO:0015774">
    <property type="term" value="P:polysaccharide transport"/>
    <property type="evidence" value="ECO:0007669"/>
    <property type="project" value="InterPro"/>
</dbReference>
<evidence type="ECO:0000313" key="2">
    <source>
        <dbReference type="Proteomes" id="UP000598467"/>
    </source>
</evidence>
<dbReference type="GO" id="GO:0000271">
    <property type="term" value="P:polysaccharide biosynthetic process"/>
    <property type="evidence" value="ECO:0007669"/>
    <property type="project" value="InterPro"/>
</dbReference>
<dbReference type="Proteomes" id="UP000598467">
    <property type="component" value="Unassembled WGS sequence"/>
</dbReference>
<sequence length="434" mass="48618">MPGVNDRKEPDRRRVLFLQGPLSPLFRLTGNRIREAGHDVFRINLCAGDWLHWHGPECSSFRGRPSDWPEFIDRFLEENRITDLVLHGDQRVYHRLAIKCAKQQGIQIAVTELGYLRPGWMTLEKNGLSTLSHFPDDPVHVRRIANAVGDVDFTPMFPGSFYLQTVPDVIYNLANVILKPLYPHYERHTIYHPVPEYLRGAIRLLGEKRRNRQADTALAGLVENGTPFFILPLQLEGDFQLRRHSPYASFADVIDLVLSSFAEAAPTAAHLVLKSHPLDVGYENWPKVIGEAAERHRLEGRVHFFDGGNLGALFKHASGMVTLNSTAGLEALQAGLPVKTLVPAHYDIAGLTSRAPLEAFWTRPEKPDPELLEAFLRAIAGTIQVRGSIHNRQGVPVAADNIARRILNHSLNEPDACVDPPPRLERARALGVPL</sequence>
<accession>A0A926S9C1</accession>
<dbReference type="CDD" id="cd16441">
    <property type="entry name" value="beta_Kdo_transferase_KpsS"/>
    <property type="match status" value="1"/>
</dbReference>
<evidence type="ECO:0000313" key="1">
    <source>
        <dbReference type="EMBL" id="MBD1546669.1"/>
    </source>
</evidence>
<reference evidence="1" key="1">
    <citation type="submission" date="2020-05" db="EMBL/GenBank/DDBJ databases">
        <title>Identification of trans-AT polyketide cluster in two marine bacteria, producers of a novel glutaramide-containing polyketide sesbanimide D and analogs.</title>
        <authorList>
            <person name="Kacar D."/>
            <person name="Rodriguez P."/>
            <person name="Canedo L."/>
            <person name="Gonzalez E."/>
            <person name="Galan B."/>
            <person name="De La Calle F."/>
            <person name="Garcia J.L."/>
        </authorList>
    </citation>
    <scope>NUCLEOTIDE SEQUENCE</scope>
    <source>
        <strain evidence="1">PHM038</strain>
    </source>
</reference>
<name>A0A926S9C1_9HYPH</name>
<comment type="caution">
    <text evidence="1">The sequence shown here is derived from an EMBL/GenBank/DDBJ whole genome shotgun (WGS) entry which is preliminary data.</text>
</comment>
<protein>
    <submittedName>
        <fullName evidence="1">Capsular biosynthesis protein</fullName>
    </submittedName>
</protein>
<dbReference type="InterPro" id="IPR007833">
    <property type="entry name" value="Capsule_polysaccharide_synth"/>
</dbReference>
<proteinExistence type="predicted"/>
<dbReference type="Pfam" id="PF05159">
    <property type="entry name" value="Capsule_synth"/>
    <property type="match status" value="1"/>
</dbReference>
<dbReference type="EMBL" id="JABFCZ010000010">
    <property type="protein sequence ID" value="MBD1546669.1"/>
    <property type="molecule type" value="Genomic_DNA"/>
</dbReference>